<comment type="catalytic activity">
    <reaction evidence="9">
        <text>a dipeptide(out) + ATP + H2O = a dipeptide(in) + ADP + phosphate + H(+)</text>
        <dbReference type="Rhea" id="RHEA:23120"/>
        <dbReference type="ChEBI" id="CHEBI:15377"/>
        <dbReference type="ChEBI" id="CHEBI:15378"/>
        <dbReference type="ChEBI" id="CHEBI:30616"/>
        <dbReference type="ChEBI" id="CHEBI:43474"/>
        <dbReference type="ChEBI" id="CHEBI:90799"/>
        <dbReference type="ChEBI" id="CHEBI:456216"/>
        <dbReference type="EC" id="7.4.2.9"/>
    </reaction>
</comment>
<geneLocation type="plasmid" evidence="11">
    <name>pKPN-IT</name>
</geneLocation>
<evidence type="ECO:0000256" key="2">
    <source>
        <dbReference type="ARBA" id="ARBA00005417"/>
    </source>
</evidence>
<evidence type="ECO:0000256" key="8">
    <source>
        <dbReference type="ARBA" id="ARBA00038852"/>
    </source>
</evidence>
<evidence type="ECO:0000256" key="7">
    <source>
        <dbReference type="ARBA" id="ARBA00023136"/>
    </source>
</evidence>
<reference evidence="11" key="1">
    <citation type="journal article" date="2012" name="Antimicrob. Agents Chemother.">
        <title>Klebsiella pneumoniae ST258 Producing KPC-3 Identified in Italy Carries Novel Plasmids and OmpK36/OmpK35 Porin Variants.</title>
        <authorList>
            <person name="Garcia-Fernandez A."/>
            <person name="Villa L."/>
            <person name="Carta C."/>
            <person name="Venditti C."/>
            <person name="Giordano A."/>
            <person name="Venditti M."/>
            <person name="Mancini C."/>
            <person name="Carattoli A."/>
        </authorList>
    </citation>
    <scope>NUCLEOTIDE SEQUENCE</scope>
    <source>
        <strain evidence="11">ST258</strain>
        <plasmid evidence="11">pKPN-IT</plasmid>
    </source>
</reference>
<keyword evidence="3" id="KW-0813">Transport</keyword>
<dbReference type="InterPro" id="IPR017871">
    <property type="entry name" value="ABC_transporter-like_CS"/>
</dbReference>
<dbReference type="InterPro" id="IPR013563">
    <property type="entry name" value="Oligopep_ABC_C"/>
</dbReference>
<sequence>MRCAANKGCRRKRPICSAPCAAICASAKSSIGLTGWCRSIFPTACLIRSVMSAVLFPAPLLSVERLSIQFGTQRVVDDVSFALWPGKTLCIAGESGSGKSLTSLAIMGLLPEEAQIPGGAIIFDNQDLLSLPERQMQLLRGKSVAMIFQEPMTSLNPLMTVGQQLEETLQRHEVLGRRERRSRVSTMLDAVKISHVEKRLQQYPHELSGGMRQRVMIAMAMLCQPQVLIADEPTTALDVTIQAQILELMRELQQAFSTSLLLITHDMGVVAEMADDVLVMSHGKIMEQAPAKTLFTSPQAAYTRQLLQAVPVLGQAPALAPVEATRPLLSVRDLSVRFPVRGDGLRVRREVHAVDGVSFDLFPGETLGIVGESGCGKSTTAKALMNMVPFSGSAQLNGQELHGLKDEALRAVRRDLQMVFQDPWAALNPRKTIFDLVGEPLLIHEQMPAVQRTERVAQLLQQVGLPAEAMRRYPHQFSGGQRQRICIARALALNPKVIIADESVSALDVSVQAQVLTLLEDLRQRYRLSYLFISHDMAVVERICHRVAVMFGGQLVEIGPRDRVLHHPQHPYTQHLLSAVPIPDVQQRRQPRATSAMPIRPEPIKPIGYQRVPQRFTDFGDGHLVAC</sequence>
<dbReference type="InterPro" id="IPR050388">
    <property type="entry name" value="ABC_Ni/Peptide_Import"/>
</dbReference>
<geneLocation type="plasmid" evidence="13">
    <name>pKN-LS6</name>
</geneLocation>
<geneLocation type="plasmid" evidence="12">
    <name>pKPN_CZ</name>
</geneLocation>
<accession>G9G2D7</accession>
<dbReference type="EMBL" id="JN233704">
    <property type="protein sequence ID" value="AEV55213.1"/>
    <property type="molecule type" value="Genomic_DNA"/>
</dbReference>
<evidence type="ECO:0000313" key="13">
    <source>
        <dbReference type="EMBL" id="AGO62362.1"/>
    </source>
</evidence>
<dbReference type="PANTHER" id="PTHR43297:SF2">
    <property type="entry name" value="DIPEPTIDE TRANSPORT ATP-BINDING PROTEIN DPPD"/>
    <property type="match status" value="1"/>
</dbReference>
<protein>
    <recommendedName>
        <fullName evidence="8">ABC-type dipeptide transporter</fullName>
        <ecNumber evidence="8">7.4.2.9</ecNumber>
    </recommendedName>
</protein>
<dbReference type="EMBL" id="JX442974">
    <property type="protein sequence ID" value="AGO62362.1"/>
    <property type="molecule type" value="Genomic_DNA"/>
</dbReference>
<dbReference type="PROSITE" id="PS50893">
    <property type="entry name" value="ABC_TRANSPORTER_2"/>
    <property type="match status" value="2"/>
</dbReference>
<dbReference type="SUPFAM" id="SSF52540">
    <property type="entry name" value="P-loop containing nucleoside triphosphate hydrolases"/>
    <property type="match status" value="2"/>
</dbReference>
<evidence type="ECO:0000313" key="12">
    <source>
        <dbReference type="EMBL" id="AFV70457.1"/>
    </source>
</evidence>
<proteinExistence type="inferred from homology"/>
<feature type="domain" description="ABC transporter" evidence="10">
    <location>
        <begin position="331"/>
        <end position="577"/>
    </location>
</feature>
<reference evidence="12" key="2">
    <citation type="journal article" date="2013" name="Antimicrob. Agents Chemother.">
        <title>Plasmid Content of a Clinically Relevant Klebsiella pneumoniae Clone from the Czech Republic Producing CTX-M-15 and QnrB1.</title>
        <authorList>
            <person name="Dolejska M."/>
            <person name="Villa L."/>
            <person name="Dobiasova H."/>
            <person name="Fortini D."/>
            <person name="Feudi C."/>
            <person name="Carattoli A."/>
        </authorList>
    </citation>
    <scope>NUCLEOTIDE SEQUENCE</scope>
    <source>
        <plasmid evidence="12">pKPN_CZ</plasmid>
    </source>
</reference>
<dbReference type="InterPro" id="IPR003593">
    <property type="entry name" value="AAA+_ATPase"/>
</dbReference>
<evidence type="ECO:0000313" key="11">
    <source>
        <dbReference type="EMBL" id="AEV55213.1"/>
    </source>
</evidence>
<dbReference type="InterPro" id="IPR027417">
    <property type="entry name" value="P-loop_NTPase"/>
</dbReference>
<reference evidence="13" key="3">
    <citation type="journal article" date="2013" name="J. Antimicrob. Chemother.">
        <title>Reversion to susceptibility of a carbapenem-resistant clinical isolate of Klebsiella pneumoniae producing KPC-3.</title>
        <authorList>
            <person name="Villa L."/>
            <person name="Capone A."/>
            <person name="Fortini D."/>
            <person name="Dolejska M."/>
            <person name="Rodriguez I."/>
            <person name="Taglietti F."/>
            <person name="De Paolis P."/>
            <person name="Petrosillo N."/>
            <person name="Carattoli A."/>
        </authorList>
    </citation>
    <scope>NUCLEOTIDE SEQUENCE</scope>
    <source>
        <strain evidence="13">LS6</strain>
        <plasmid evidence="13">pKN-LS6</plasmid>
    </source>
</reference>
<dbReference type="Pfam" id="PF08352">
    <property type="entry name" value="oligo_HPY"/>
    <property type="match status" value="2"/>
</dbReference>
<evidence type="ECO:0000256" key="5">
    <source>
        <dbReference type="ARBA" id="ARBA00022741"/>
    </source>
</evidence>
<dbReference type="Pfam" id="PF00005">
    <property type="entry name" value="ABC_tran"/>
    <property type="match status" value="2"/>
</dbReference>
<dbReference type="EMBL" id="JX424424">
    <property type="protein sequence ID" value="AFV70457.1"/>
    <property type="molecule type" value="Genomic_DNA"/>
</dbReference>
<comment type="similarity">
    <text evidence="2">Belongs to the ABC transporter superfamily.</text>
</comment>
<dbReference type="CDD" id="cd03257">
    <property type="entry name" value="ABC_NikE_OppD_transporters"/>
    <property type="match status" value="2"/>
</dbReference>
<evidence type="ECO:0000256" key="6">
    <source>
        <dbReference type="ARBA" id="ARBA00022840"/>
    </source>
</evidence>
<dbReference type="PROSITE" id="PS00211">
    <property type="entry name" value="ABC_TRANSPORTER_1"/>
    <property type="match status" value="2"/>
</dbReference>
<dbReference type="InterPro" id="IPR003439">
    <property type="entry name" value="ABC_transporter-like_ATP-bd"/>
</dbReference>
<keyword evidence="7" id="KW-0472">Membrane</keyword>
<keyword evidence="4" id="KW-1003">Cell membrane</keyword>
<keyword evidence="11" id="KW-0614">Plasmid</keyword>
<evidence type="ECO:0000256" key="9">
    <source>
        <dbReference type="ARBA" id="ARBA00047356"/>
    </source>
</evidence>
<dbReference type="GO" id="GO:0005886">
    <property type="term" value="C:plasma membrane"/>
    <property type="evidence" value="ECO:0007669"/>
    <property type="project" value="UniProtKB-SubCell"/>
</dbReference>
<dbReference type="FunFam" id="3.40.50.300:FF:000016">
    <property type="entry name" value="Oligopeptide ABC transporter ATP-binding component"/>
    <property type="match status" value="2"/>
</dbReference>
<evidence type="ECO:0000256" key="1">
    <source>
        <dbReference type="ARBA" id="ARBA00004417"/>
    </source>
</evidence>
<keyword evidence="5" id="KW-0547">Nucleotide-binding</keyword>
<dbReference type="GO" id="GO:0005524">
    <property type="term" value="F:ATP binding"/>
    <property type="evidence" value="ECO:0007669"/>
    <property type="project" value="UniProtKB-KW"/>
</dbReference>
<dbReference type="NCBIfam" id="NF007739">
    <property type="entry name" value="PRK10419.1"/>
    <property type="match status" value="2"/>
</dbReference>
<evidence type="ECO:0000256" key="3">
    <source>
        <dbReference type="ARBA" id="ARBA00022448"/>
    </source>
</evidence>
<evidence type="ECO:0000256" key="4">
    <source>
        <dbReference type="ARBA" id="ARBA00022475"/>
    </source>
</evidence>
<dbReference type="GO" id="GO:0015833">
    <property type="term" value="P:peptide transport"/>
    <property type="evidence" value="ECO:0007669"/>
    <property type="project" value="InterPro"/>
</dbReference>
<feature type="domain" description="ABC transporter" evidence="10">
    <location>
        <begin position="61"/>
        <end position="307"/>
    </location>
</feature>
<keyword evidence="6" id="KW-0067">ATP-binding</keyword>
<dbReference type="EC" id="7.4.2.9" evidence="8"/>
<dbReference type="NCBIfam" id="NF008453">
    <property type="entry name" value="PRK11308.1"/>
    <property type="match status" value="2"/>
</dbReference>
<dbReference type="GO" id="GO:0055085">
    <property type="term" value="P:transmembrane transport"/>
    <property type="evidence" value="ECO:0007669"/>
    <property type="project" value="UniProtKB-ARBA"/>
</dbReference>
<comment type="subcellular location">
    <subcellularLocation>
        <location evidence="1">Cell inner membrane</location>
        <topology evidence="1">Peripheral membrane protein</topology>
    </subcellularLocation>
</comment>
<evidence type="ECO:0000259" key="10">
    <source>
        <dbReference type="PROSITE" id="PS50893"/>
    </source>
</evidence>
<dbReference type="SMART" id="SM00382">
    <property type="entry name" value="AAA"/>
    <property type="match status" value="2"/>
</dbReference>
<dbReference type="AlphaFoldDB" id="G9G2D7"/>
<dbReference type="PANTHER" id="PTHR43297">
    <property type="entry name" value="OLIGOPEPTIDE TRANSPORT ATP-BINDING PROTEIN APPD"/>
    <property type="match status" value="1"/>
</dbReference>
<dbReference type="Gene3D" id="3.40.50.300">
    <property type="entry name" value="P-loop containing nucleotide triphosphate hydrolases"/>
    <property type="match status" value="2"/>
</dbReference>
<name>G9G2D7_KLEPN</name>
<organism evidence="11">
    <name type="scientific">Klebsiella pneumoniae</name>
    <dbReference type="NCBI Taxonomy" id="573"/>
    <lineage>
        <taxon>Bacteria</taxon>
        <taxon>Pseudomonadati</taxon>
        <taxon>Pseudomonadota</taxon>
        <taxon>Gammaproteobacteria</taxon>
        <taxon>Enterobacterales</taxon>
        <taxon>Enterobacteriaceae</taxon>
        <taxon>Klebsiella/Raoultella group</taxon>
        <taxon>Klebsiella</taxon>
        <taxon>Klebsiella pneumoniae complex</taxon>
    </lineage>
</organism>
<dbReference type="GO" id="GO:0016887">
    <property type="term" value="F:ATP hydrolysis activity"/>
    <property type="evidence" value="ECO:0007669"/>
    <property type="project" value="InterPro"/>
</dbReference>